<dbReference type="InterPro" id="IPR001138">
    <property type="entry name" value="Zn2Cys6_DnaBD"/>
</dbReference>
<dbReference type="CDD" id="cd00067">
    <property type="entry name" value="GAL4"/>
    <property type="match status" value="1"/>
</dbReference>
<dbReference type="InterPro" id="IPR036864">
    <property type="entry name" value="Zn2-C6_fun-type_DNA-bd_sf"/>
</dbReference>
<evidence type="ECO:0000313" key="9">
    <source>
        <dbReference type="EMBL" id="THY16935.1"/>
    </source>
</evidence>
<keyword evidence="2" id="KW-0479">Metal-binding</keyword>
<dbReference type="AlphaFoldDB" id="A0A4S9KMH1"/>
<feature type="region of interest" description="Disordered" evidence="7">
    <location>
        <begin position="1"/>
        <end position="32"/>
    </location>
</feature>
<dbReference type="SUPFAM" id="SSF57701">
    <property type="entry name" value="Zn2/Cys6 DNA-binding domain"/>
    <property type="match status" value="1"/>
</dbReference>
<dbReference type="Proteomes" id="UP000306584">
    <property type="component" value="Unassembled WGS sequence"/>
</dbReference>
<dbReference type="PANTHER" id="PTHR47540:SF2">
    <property type="entry name" value="ZN(II)2CYS6 TRANSCRIPTION FACTOR (EUROFUNG)"/>
    <property type="match status" value="1"/>
</dbReference>
<dbReference type="InterPro" id="IPR007219">
    <property type="entry name" value="XnlR_reg_dom"/>
</dbReference>
<comment type="caution">
    <text evidence="9">The sequence shown here is derived from an EMBL/GenBank/DDBJ whole genome shotgun (WGS) entry which is preliminary data.</text>
</comment>
<organism evidence="9 10">
    <name type="scientific">Aureobasidium pullulans</name>
    <name type="common">Black yeast</name>
    <name type="synonym">Pullularia pullulans</name>
    <dbReference type="NCBI Taxonomy" id="5580"/>
    <lineage>
        <taxon>Eukaryota</taxon>
        <taxon>Fungi</taxon>
        <taxon>Dikarya</taxon>
        <taxon>Ascomycota</taxon>
        <taxon>Pezizomycotina</taxon>
        <taxon>Dothideomycetes</taxon>
        <taxon>Dothideomycetidae</taxon>
        <taxon>Dothideales</taxon>
        <taxon>Saccotheciaceae</taxon>
        <taxon>Aureobasidium</taxon>
    </lineage>
</organism>
<dbReference type="Pfam" id="PF00172">
    <property type="entry name" value="Zn_clus"/>
    <property type="match status" value="1"/>
</dbReference>
<feature type="domain" description="Zn(2)-C6 fungal-type" evidence="8">
    <location>
        <begin position="40"/>
        <end position="69"/>
    </location>
</feature>
<dbReference type="SMART" id="SM00906">
    <property type="entry name" value="Fungal_trans"/>
    <property type="match status" value="1"/>
</dbReference>
<keyword evidence="3" id="KW-0805">Transcription regulation</keyword>
<keyword evidence="4" id="KW-0238">DNA-binding</keyword>
<dbReference type="CDD" id="cd12148">
    <property type="entry name" value="fungal_TF_MHR"/>
    <property type="match status" value="1"/>
</dbReference>
<dbReference type="PANTHER" id="PTHR47540">
    <property type="entry name" value="THIAMINE REPRESSIBLE GENES REGULATORY PROTEIN THI5"/>
    <property type="match status" value="1"/>
</dbReference>
<keyword evidence="6" id="KW-0539">Nucleus</keyword>
<evidence type="ECO:0000256" key="6">
    <source>
        <dbReference type="ARBA" id="ARBA00023242"/>
    </source>
</evidence>
<dbReference type="EMBL" id="QZBD01000379">
    <property type="protein sequence ID" value="THY16935.1"/>
    <property type="molecule type" value="Genomic_DNA"/>
</dbReference>
<evidence type="ECO:0000256" key="5">
    <source>
        <dbReference type="ARBA" id="ARBA00023163"/>
    </source>
</evidence>
<comment type="subcellular location">
    <subcellularLocation>
        <location evidence="1">Nucleus</location>
    </subcellularLocation>
</comment>
<dbReference type="PROSITE" id="PS50048">
    <property type="entry name" value="ZN2_CY6_FUNGAL_2"/>
    <property type="match status" value="1"/>
</dbReference>
<dbReference type="PROSITE" id="PS00463">
    <property type="entry name" value="ZN2_CY6_FUNGAL_1"/>
    <property type="match status" value="1"/>
</dbReference>
<dbReference type="GO" id="GO:0005634">
    <property type="term" value="C:nucleus"/>
    <property type="evidence" value="ECO:0007669"/>
    <property type="project" value="UniProtKB-SubCell"/>
</dbReference>
<dbReference type="GO" id="GO:0006351">
    <property type="term" value="P:DNA-templated transcription"/>
    <property type="evidence" value="ECO:0007669"/>
    <property type="project" value="InterPro"/>
</dbReference>
<evidence type="ECO:0000256" key="1">
    <source>
        <dbReference type="ARBA" id="ARBA00004123"/>
    </source>
</evidence>
<evidence type="ECO:0000259" key="8">
    <source>
        <dbReference type="PROSITE" id="PS50048"/>
    </source>
</evidence>
<evidence type="ECO:0000256" key="2">
    <source>
        <dbReference type="ARBA" id="ARBA00022723"/>
    </source>
</evidence>
<dbReference type="Gene3D" id="4.10.240.10">
    <property type="entry name" value="Zn(2)-C6 fungal-type DNA-binding domain"/>
    <property type="match status" value="1"/>
</dbReference>
<gene>
    <name evidence="9" type="ORF">D6D01_07600</name>
</gene>
<dbReference type="GO" id="GO:0000981">
    <property type="term" value="F:DNA-binding transcription factor activity, RNA polymerase II-specific"/>
    <property type="evidence" value="ECO:0007669"/>
    <property type="project" value="InterPro"/>
</dbReference>
<dbReference type="GO" id="GO:0008270">
    <property type="term" value="F:zinc ion binding"/>
    <property type="evidence" value="ECO:0007669"/>
    <property type="project" value="InterPro"/>
</dbReference>
<dbReference type="Pfam" id="PF04082">
    <property type="entry name" value="Fungal_trans"/>
    <property type="match status" value="1"/>
</dbReference>
<proteinExistence type="predicted"/>
<name>A0A4S9KMH1_AURPU</name>
<evidence type="ECO:0000256" key="3">
    <source>
        <dbReference type="ARBA" id="ARBA00023015"/>
    </source>
</evidence>
<dbReference type="GO" id="GO:0043565">
    <property type="term" value="F:sequence-specific DNA binding"/>
    <property type="evidence" value="ECO:0007669"/>
    <property type="project" value="TreeGrafter"/>
</dbReference>
<feature type="compositionally biased region" description="Basic and acidic residues" evidence="7">
    <location>
        <begin position="1"/>
        <end position="10"/>
    </location>
</feature>
<evidence type="ECO:0000256" key="4">
    <source>
        <dbReference type="ARBA" id="ARBA00023125"/>
    </source>
</evidence>
<dbReference type="SMART" id="SM00066">
    <property type="entry name" value="GAL4"/>
    <property type="match status" value="1"/>
</dbReference>
<feature type="region of interest" description="Disordered" evidence="7">
    <location>
        <begin position="146"/>
        <end position="168"/>
    </location>
</feature>
<dbReference type="GO" id="GO:0045944">
    <property type="term" value="P:positive regulation of transcription by RNA polymerase II"/>
    <property type="evidence" value="ECO:0007669"/>
    <property type="project" value="TreeGrafter"/>
</dbReference>
<accession>A0A4S9KMH1</accession>
<keyword evidence="5" id="KW-0804">Transcription</keyword>
<protein>
    <recommendedName>
        <fullName evidence="8">Zn(2)-C6 fungal-type domain-containing protein</fullName>
    </recommendedName>
</protein>
<sequence>MMSASEHDIRVPGLVTESNAKRPRIASPQSGRRVPKITRACDACRLKKARCTGTKPCPACARRGTACSYNSQYMRGRPPTPPQSTIVLDESPMPTENRLPANIYGSEVITRQAGISSGNSPELETTHVQGQYVDPTSGLSFLERARNRLSSRRTPSENTQEDDWNHRQQPLLTAGDKPLALADAQSGVKMALPDGDDAVELLDIYFDVCVATYKPLHRPTMDAWHKQALQNAKTERPLDQNLGYAKLSTLFAVFAVATHHRRKAETFSAHESDALFHESLELTKKETGLPRLESAQSRLIQVFYLLMTCRMNQAWFTFGLVLQITSSLGLHRRVRRPGDERDYVYRQCQKRTFWTTYILDKYLGVVLGRPQHFHDDDIDQDFPDCVNDEEMTATGYDTTADHDDCLIEAFVQNAKLARLVGTTSRKLYPTRSLPANKRLEITEQLQHKIDEWYSGLPPFLSTVKPSSLIRSLQRQSVAIKMAHCHAVMHLHRPYLLRSSRTDAETNIKHCVAAAFTVLRTVDHMATSGRMFHAFWWTHYVTFCALSITYVYRIQSPRVECGVDVEQLFKLAERCQTHLAHATASNSPSRRYSIILEELRAEAGITSTLFPTLVSAENEITSASTLALEADMGDFSAGMNFLEGWQISDWLDLDALAYGYPAGSSPDLGCFDPIIY</sequence>
<evidence type="ECO:0000256" key="7">
    <source>
        <dbReference type="SAM" id="MobiDB-lite"/>
    </source>
</evidence>
<dbReference type="InterPro" id="IPR051711">
    <property type="entry name" value="Stress_Response_Reg"/>
</dbReference>
<reference evidence="9 10" key="1">
    <citation type="submission" date="2018-10" db="EMBL/GenBank/DDBJ databases">
        <title>Fifty Aureobasidium pullulans genomes reveal a recombining polyextremotolerant generalist.</title>
        <authorList>
            <person name="Gostincar C."/>
            <person name="Turk M."/>
            <person name="Zajc J."/>
            <person name="Gunde-Cimerman N."/>
        </authorList>
    </citation>
    <scope>NUCLEOTIDE SEQUENCE [LARGE SCALE GENOMIC DNA]</scope>
    <source>
        <strain evidence="9 10">EXF-6604</strain>
    </source>
</reference>
<evidence type="ECO:0000313" key="10">
    <source>
        <dbReference type="Proteomes" id="UP000306584"/>
    </source>
</evidence>